<feature type="region of interest" description="Disordered" evidence="4">
    <location>
        <begin position="367"/>
        <end position="397"/>
    </location>
</feature>
<sequence length="828" mass="90039">MDPLRQLMSACEQGDVQLAEAMLDEGLPVDSTDDMGNSPLTVAAANGHDQVVRMLMMRGAAVDKKNLYGWTPVMQAARHGHNNIIALILQHQVDMNATNAYGMTALTLAAKGGHLQVVRLLVEGGADINTQGNACEYTPLMVAAQNGHDAVLRLLLDRGCDVNYKTASTGLTPLMLASLNGHMTTAQILIERGGDPNLCNVLQHTALAVAAMRGKREVRGFLERKTTNKTIVEPEERKPDVIEAAKQGNIQRIRDILDIDVSQRDTCSPQDGATPLMFAAMTGRLDIAQLLVERGCNINKQDNISGWTALMQATYHGKKSVAIFLINVCADVTIQAKNGCTAFDMASLIDDVDTDLLRLLAKAMHMNKGDKPKNPRSWPKQNGTTQSLTFTSDQLMDDQPKSGLKGWLNRLSNRFRNLKIGRTFNSTSSTRLVPLTLEGQTESLHDIPAQIAAHSPQVSPKKNNFVMEPVAKSMTSYETMKQETKKSAALYTLDINPPHSNVSSDTLKPVIPPFLPPPSFDLDSPGRPWRGLGGRAKTTMTGLDGNSSVSSGHERPILRPMKFLQNTQSSGFASQISPTNSARFTQNSSNPSPNSSGDQSTGLFMPMPSSFTTERNPMFSERNPMFSTPSYTSSRIFMPRKPSVLRTMSNTTSPNSSTSGTSGTSGSSSQTPIRSSRGRSTSSKGSTNSTLTPSPSPTPGKYADENGPMLDSVNEIEAGPGDELSVILKKLSLEKYQPIFEEQEVDMEAFLTLTDDDLTELGISHVESRKQILTEISELNTGKARDRRQFHDTMQSFQTTLKAKQSDVASSCASIGQTWLSPGEVETE</sequence>
<keyword evidence="1" id="KW-0677">Repeat</keyword>
<accession>A0A9D4EAF8</accession>
<protein>
    <recommendedName>
        <fullName evidence="5">SAM domain-containing protein</fullName>
    </recommendedName>
</protein>
<reference evidence="6" key="1">
    <citation type="journal article" date="2019" name="bioRxiv">
        <title>The Genome of the Zebra Mussel, Dreissena polymorpha: A Resource for Invasive Species Research.</title>
        <authorList>
            <person name="McCartney M.A."/>
            <person name="Auch B."/>
            <person name="Kono T."/>
            <person name="Mallez S."/>
            <person name="Zhang Y."/>
            <person name="Obille A."/>
            <person name="Becker A."/>
            <person name="Abrahante J.E."/>
            <person name="Garbe J."/>
            <person name="Badalamenti J.P."/>
            <person name="Herman A."/>
            <person name="Mangelson H."/>
            <person name="Liachko I."/>
            <person name="Sullivan S."/>
            <person name="Sone E.D."/>
            <person name="Koren S."/>
            <person name="Silverstein K.A.T."/>
            <person name="Beckman K.B."/>
            <person name="Gohl D.M."/>
        </authorList>
    </citation>
    <scope>NUCLEOTIDE SEQUENCE</scope>
    <source>
        <strain evidence="6">Duluth1</strain>
        <tissue evidence="6">Whole animal</tissue>
    </source>
</reference>
<dbReference type="Gene3D" id="1.25.40.20">
    <property type="entry name" value="Ankyrin repeat-containing domain"/>
    <property type="match status" value="3"/>
</dbReference>
<dbReference type="Pfam" id="PF13637">
    <property type="entry name" value="Ank_4"/>
    <property type="match status" value="1"/>
</dbReference>
<dbReference type="PROSITE" id="PS50088">
    <property type="entry name" value="ANK_REPEAT"/>
    <property type="match status" value="6"/>
</dbReference>
<dbReference type="PRINTS" id="PR01415">
    <property type="entry name" value="ANKYRIN"/>
</dbReference>
<evidence type="ECO:0000313" key="6">
    <source>
        <dbReference type="EMBL" id="KAH3776772.1"/>
    </source>
</evidence>
<feature type="repeat" description="ANK" evidence="3">
    <location>
        <begin position="271"/>
        <end position="303"/>
    </location>
</feature>
<keyword evidence="7" id="KW-1185">Reference proteome</keyword>
<feature type="compositionally biased region" description="Polar residues" evidence="4">
    <location>
        <begin position="538"/>
        <end position="551"/>
    </location>
</feature>
<dbReference type="Proteomes" id="UP000828390">
    <property type="component" value="Unassembled WGS sequence"/>
</dbReference>
<dbReference type="Gene3D" id="1.10.150.50">
    <property type="entry name" value="Transcription Factor, Ets-1"/>
    <property type="match status" value="1"/>
</dbReference>
<organism evidence="6 7">
    <name type="scientific">Dreissena polymorpha</name>
    <name type="common">Zebra mussel</name>
    <name type="synonym">Mytilus polymorpha</name>
    <dbReference type="NCBI Taxonomy" id="45954"/>
    <lineage>
        <taxon>Eukaryota</taxon>
        <taxon>Metazoa</taxon>
        <taxon>Spiralia</taxon>
        <taxon>Lophotrochozoa</taxon>
        <taxon>Mollusca</taxon>
        <taxon>Bivalvia</taxon>
        <taxon>Autobranchia</taxon>
        <taxon>Heteroconchia</taxon>
        <taxon>Euheterodonta</taxon>
        <taxon>Imparidentia</taxon>
        <taxon>Neoheterodontei</taxon>
        <taxon>Myida</taxon>
        <taxon>Dreissenoidea</taxon>
        <taxon>Dreissenidae</taxon>
        <taxon>Dreissena</taxon>
    </lineage>
</organism>
<dbReference type="Pfam" id="PF00023">
    <property type="entry name" value="Ank"/>
    <property type="match status" value="1"/>
</dbReference>
<feature type="domain" description="SAM" evidence="5">
    <location>
        <begin position="719"/>
        <end position="782"/>
    </location>
</feature>
<feature type="repeat" description="ANK" evidence="3">
    <location>
        <begin position="68"/>
        <end position="100"/>
    </location>
</feature>
<dbReference type="PROSITE" id="PS50297">
    <property type="entry name" value="ANK_REP_REGION"/>
    <property type="match status" value="6"/>
</dbReference>
<evidence type="ECO:0000256" key="2">
    <source>
        <dbReference type="ARBA" id="ARBA00023043"/>
    </source>
</evidence>
<feature type="region of interest" description="Disordered" evidence="4">
    <location>
        <begin position="536"/>
        <end position="556"/>
    </location>
</feature>
<dbReference type="InterPro" id="IPR001660">
    <property type="entry name" value="SAM"/>
</dbReference>
<feature type="compositionally biased region" description="Low complexity" evidence="4">
    <location>
        <begin position="649"/>
        <end position="693"/>
    </location>
</feature>
<dbReference type="Pfam" id="PF12796">
    <property type="entry name" value="Ank_2"/>
    <property type="match status" value="2"/>
</dbReference>
<dbReference type="OrthoDB" id="539213at2759"/>
<feature type="region of interest" description="Disordered" evidence="4">
    <location>
        <begin position="569"/>
        <end position="716"/>
    </location>
</feature>
<comment type="caution">
    <text evidence="6">The sequence shown here is derived from an EMBL/GenBank/DDBJ whole genome shotgun (WGS) entry which is preliminary data.</text>
</comment>
<feature type="compositionally biased region" description="Polar residues" evidence="4">
    <location>
        <begin position="379"/>
        <end position="394"/>
    </location>
</feature>
<feature type="compositionally biased region" description="Low complexity" evidence="4">
    <location>
        <begin position="587"/>
        <end position="596"/>
    </location>
</feature>
<dbReference type="InterPro" id="IPR002110">
    <property type="entry name" value="Ankyrin_rpt"/>
</dbReference>
<name>A0A9D4EAF8_DREPO</name>
<dbReference type="SUPFAM" id="SSF48403">
    <property type="entry name" value="Ankyrin repeat"/>
    <property type="match status" value="1"/>
</dbReference>
<dbReference type="Pfam" id="PF00536">
    <property type="entry name" value="SAM_1"/>
    <property type="match status" value="1"/>
</dbReference>
<evidence type="ECO:0000256" key="1">
    <source>
        <dbReference type="ARBA" id="ARBA00022737"/>
    </source>
</evidence>
<dbReference type="InterPro" id="IPR013761">
    <property type="entry name" value="SAM/pointed_sf"/>
</dbReference>
<dbReference type="SMART" id="SM00454">
    <property type="entry name" value="SAM"/>
    <property type="match status" value="1"/>
</dbReference>
<evidence type="ECO:0000256" key="3">
    <source>
        <dbReference type="PROSITE-ProRule" id="PRU00023"/>
    </source>
</evidence>
<keyword evidence="2 3" id="KW-0040">ANK repeat</keyword>
<gene>
    <name evidence="6" type="ORF">DPMN_178204</name>
</gene>
<evidence type="ECO:0000256" key="4">
    <source>
        <dbReference type="SAM" id="MobiDB-lite"/>
    </source>
</evidence>
<dbReference type="SUPFAM" id="SSF47769">
    <property type="entry name" value="SAM/Pointed domain"/>
    <property type="match status" value="1"/>
</dbReference>
<reference evidence="6" key="2">
    <citation type="submission" date="2020-11" db="EMBL/GenBank/DDBJ databases">
        <authorList>
            <person name="McCartney M.A."/>
            <person name="Auch B."/>
            <person name="Kono T."/>
            <person name="Mallez S."/>
            <person name="Becker A."/>
            <person name="Gohl D.M."/>
            <person name="Silverstein K.A.T."/>
            <person name="Koren S."/>
            <person name="Bechman K.B."/>
            <person name="Herman A."/>
            <person name="Abrahante J.E."/>
            <person name="Garbe J."/>
        </authorList>
    </citation>
    <scope>NUCLEOTIDE SEQUENCE</scope>
    <source>
        <strain evidence="6">Duluth1</strain>
        <tissue evidence="6">Whole animal</tissue>
    </source>
</reference>
<dbReference type="AlphaFoldDB" id="A0A9D4EAF8"/>
<dbReference type="SMART" id="SM00248">
    <property type="entry name" value="ANK"/>
    <property type="match status" value="10"/>
</dbReference>
<dbReference type="PROSITE" id="PS50105">
    <property type="entry name" value="SAM_DOMAIN"/>
    <property type="match status" value="1"/>
</dbReference>
<dbReference type="PANTHER" id="PTHR24166">
    <property type="entry name" value="ROLLING PEBBLES, ISOFORM B"/>
    <property type="match status" value="1"/>
</dbReference>
<evidence type="ECO:0000313" key="7">
    <source>
        <dbReference type="Proteomes" id="UP000828390"/>
    </source>
</evidence>
<feature type="repeat" description="ANK" evidence="3">
    <location>
        <begin position="169"/>
        <end position="201"/>
    </location>
</feature>
<feature type="compositionally biased region" description="Polar residues" evidence="4">
    <location>
        <begin position="569"/>
        <end position="586"/>
    </location>
</feature>
<proteinExistence type="predicted"/>
<evidence type="ECO:0000259" key="5">
    <source>
        <dbReference type="PROSITE" id="PS50105"/>
    </source>
</evidence>
<feature type="repeat" description="ANK" evidence="3">
    <location>
        <begin position="135"/>
        <end position="167"/>
    </location>
</feature>
<dbReference type="EMBL" id="JAIWYP010000009">
    <property type="protein sequence ID" value="KAH3776772.1"/>
    <property type="molecule type" value="Genomic_DNA"/>
</dbReference>
<dbReference type="PANTHER" id="PTHR24166:SF48">
    <property type="entry name" value="PROTEIN VAPYRIN"/>
    <property type="match status" value="1"/>
</dbReference>
<feature type="repeat" description="ANK" evidence="3">
    <location>
        <begin position="35"/>
        <end position="67"/>
    </location>
</feature>
<feature type="compositionally biased region" description="Polar residues" evidence="4">
    <location>
        <begin position="625"/>
        <end position="635"/>
    </location>
</feature>
<feature type="repeat" description="ANK" evidence="3">
    <location>
        <begin position="101"/>
        <end position="133"/>
    </location>
</feature>
<dbReference type="InterPro" id="IPR036770">
    <property type="entry name" value="Ankyrin_rpt-contain_sf"/>
</dbReference>
<dbReference type="InterPro" id="IPR050889">
    <property type="entry name" value="Dendritic_Spine_Reg/Scaffold"/>
</dbReference>